<sequence>MSTGSKRLFCVQSASTVQQRVLLLSCFVIFLAGVRYFSTGARQRVVSHPNQAADTSDAAGALTAVVVSSLAPVTPGAVLQIWPPQALPCSSVILSGTLSTGAAGRHFSSVAWRFGTADVATGGFEAFLNAASTSNSLKLEIPGTALSTAVAASAANLVRLEIVLQVTNWLGLSSETSDILTVDRSGTVAPLVYPSSITNRTIQSSQAVSFSVATRYADQTACGTAISLPTSSLSENWFVLSNSSWLSLDTVLSDGAREPWKVSLASYAFSPGSTQQLKATASYGSGPVREHVFNLKVEDAIPPVIRITAPYVVSETCGFSLDASATYDPIAPTTDDLVFWWSCATGTGTIDCRRLVNFGPQIWILKNGTGSSGPLLIVDGGQLTEGNYTFTLQVLRVSDQASITKAWTLDVVKAPTVSIATTPSWYDGQSVSTQPNTVGPTSTAYIRTGQGCGERLSAQWLWALVEAESPFNIVTYFGNSSDASTFAALPGDVPYDYLLPGFRYSYALLEQADQMPPTLLDAETQGLAFGRTVPFLADAPPAAGQVACVPMIGTAAATDFFISSSGWHDEDMSNLSYSYYLLPLPAGVSLANDGNGGVSVSGNFVPPQVDWKDTSSPNHWIALGGICLGHSQSMLQLRLPAGQHMLAVLVEDSLGAVSSAFLAGPLVEASSSAADIEKGLDIAVISNNAEIILSTLDATSGTGFDATKEAEAFTAAARVADLSETGICRLSRVASRLLVNATPAFAYMISQALSTVLVDMSAIPSVGVNRLPRVVYSVAVAYATEVEEVVLRTEQLTSLATELGNAILATVQLDGSQVLSWTQDGRGLQVYVAKKEVMDLPYEGLNVGGLSMPAYTFQTDPLVQYLIEAGPSCKTVEVQLTTWLQSNPYAWANQTTYASTFVSSDSTVVVLQIQHCLSDEILNLSQRTLTLELPLPERPTASLPEGHVYKATCAVFDPDERQWTRDGVRWTEEEETIKCHVNSGIDVAMAFTAFYRAAPNLEEEQPVNVGIMVVAILVFFFCLGIVAYSNSKKGSQVVPEPDPPEPPNPEQPGGAEPTADTPELGREAWAAEPEVPAAAVAGPPEGHVVESHFRDWEKETSPKSQSSMTPKPGPQIPEVPEPSLASGAPLEIRVDPSFQSMTEGFAQSNLPRSSEDPPRQPEV</sequence>
<evidence type="ECO:0000313" key="4">
    <source>
        <dbReference type="EMBL" id="CAK9063442.1"/>
    </source>
</evidence>
<dbReference type="Pfam" id="PF02010">
    <property type="entry name" value="REJ"/>
    <property type="match status" value="1"/>
</dbReference>
<feature type="region of interest" description="Disordered" evidence="1">
    <location>
        <begin position="1075"/>
        <end position="1163"/>
    </location>
</feature>
<feature type="domain" description="PKD/REJ-like" evidence="3">
    <location>
        <begin position="236"/>
        <end position="663"/>
    </location>
</feature>
<feature type="compositionally biased region" description="Pro residues" evidence="1">
    <location>
        <begin position="1111"/>
        <end position="1120"/>
    </location>
</feature>
<evidence type="ECO:0000256" key="1">
    <source>
        <dbReference type="SAM" id="MobiDB-lite"/>
    </source>
</evidence>
<feature type="compositionally biased region" description="Basic and acidic residues" evidence="1">
    <location>
        <begin position="1087"/>
        <end position="1101"/>
    </location>
</feature>
<feature type="compositionally biased region" description="Polar residues" evidence="1">
    <location>
        <begin position="1137"/>
        <end position="1152"/>
    </location>
</feature>
<accession>A0ABP0NJW6</accession>
<feature type="transmembrane region" description="Helical" evidence="2">
    <location>
        <begin position="21"/>
        <end position="38"/>
    </location>
</feature>
<comment type="caution">
    <text evidence="4">The sequence shown here is derived from an EMBL/GenBank/DDBJ whole genome shotgun (WGS) entry which is preliminary data.</text>
</comment>
<feature type="compositionally biased region" description="Basic and acidic residues" evidence="1">
    <location>
        <begin position="1153"/>
        <end position="1163"/>
    </location>
</feature>
<feature type="region of interest" description="Disordered" evidence="1">
    <location>
        <begin position="1033"/>
        <end position="1061"/>
    </location>
</feature>
<protein>
    <submittedName>
        <fullName evidence="4">Galactosylceramidase</fullName>
    </submittedName>
</protein>
<keyword evidence="2" id="KW-0812">Transmembrane</keyword>
<keyword evidence="2" id="KW-0472">Membrane</keyword>
<organism evidence="4 5">
    <name type="scientific">Durusdinium trenchii</name>
    <dbReference type="NCBI Taxonomy" id="1381693"/>
    <lineage>
        <taxon>Eukaryota</taxon>
        <taxon>Sar</taxon>
        <taxon>Alveolata</taxon>
        <taxon>Dinophyceae</taxon>
        <taxon>Suessiales</taxon>
        <taxon>Symbiodiniaceae</taxon>
        <taxon>Durusdinium</taxon>
    </lineage>
</organism>
<proteinExistence type="predicted"/>
<dbReference type="EMBL" id="CAXAMM010028780">
    <property type="protein sequence ID" value="CAK9063442.1"/>
    <property type="molecule type" value="Genomic_DNA"/>
</dbReference>
<feature type="compositionally biased region" description="Low complexity" evidence="1">
    <location>
        <begin position="1075"/>
        <end position="1086"/>
    </location>
</feature>
<reference evidence="4 5" key="1">
    <citation type="submission" date="2024-02" db="EMBL/GenBank/DDBJ databases">
        <authorList>
            <person name="Chen Y."/>
            <person name="Shah S."/>
            <person name="Dougan E. K."/>
            <person name="Thang M."/>
            <person name="Chan C."/>
        </authorList>
    </citation>
    <scope>NUCLEOTIDE SEQUENCE [LARGE SCALE GENOMIC DNA]</scope>
</reference>
<dbReference type="InterPro" id="IPR002859">
    <property type="entry name" value="PKD/REJ-like"/>
</dbReference>
<keyword evidence="5" id="KW-1185">Reference proteome</keyword>
<keyword evidence="2" id="KW-1133">Transmembrane helix</keyword>
<feature type="transmembrane region" description="Helical" evidence="2">
    <location>
        <begin position="1009"/>
        <end position="1028"/>
    </location>
</feature>
<feature type="compositionally biased region" description="Pro residues" evidence="1">
    <location>
        <begin position="1040"/>
        <end position="1050"/>
    </location>
</feature>
<evidence type="ECO:0000259" key="3">
    <source>
        <dbReference type="Pfam" id="PF02010"/>
    </source>
</evidence>
<dbReference type="Proteomes" id="UP001642464">
    <property type="component" value="Unassembled WGS sequence"/>
</dbReference>
<evidence type="ECO:0000313" key="5">
    <source>
        <dbReference type="Proteomes" id="UP001642464"/>
    </source>
</evidence>
<gene>
    <name evidence="4" type="ORF">SCF082_LOCUS32857</name>
</gene>
<evidence type="ECO:0000256" key="2">
    <source>
        <dbReference type="SAM" id="Phobius"/>
    </source>
</evidence>
<name>A0ABP0NJW6_9DINO</name>